<dbReference type="InterPro" id="IPR013083">
    <property type="entry name" value="Znf_RING/FYVE/PHD"/>
</dbReference>
<dbReference type="InterPro" id="IPR027370">
    <property type="entry name" value="Znf-RING_euk"/>
</dbReference>
<dbReference type="RefSeq" id="XP_013890793.1">
    <property type="nucleotide sequence ID" value="XM_014035339.1"/>
</dbReference>
<sequence length="83" mass="7977">MIKREQDMLQDPAAAAAAEAPPAHGAGASTAPPNGNADGGSASGGAGGASSAQGAEIEPGTCPICLDTFGRRTMTSCGHAYCS</sequence>
<evidence type="ECO:0000256" key="2">
    <source>
        <dbReference type="ARBA" id="ARBA00022771"/>
    </source>
</evidence>
<feature type="non-terminal residue" evidence="6">
    <location>
        <position position="83"/>
    </location>
</feature>
<dbReference type="Gene3D" id="3.30.40.10">
    <property type="entry name" value="Zinc/RING finger domain, C3HC4 (zinc finger)"/>
    <property type="match status" value="1"/>
</dbReference>
<dbReference type="EMBL" id="KK106302">
    <property type="protein sequence ID" value="KIY91773.1"/>
    <property type="molecule type" value="Genomic_DNA"/>
</dbReference>
<dbReference type="GeneID" id="25733926"/>
<dbReference type="GO" id="GO:0008270">
    <property type="term" value="F:zinc ion binding"/>
    <property type="evidence" value="ECO:0007669"/>
    <property type="project" value="UniProtKB-KW"/>
</dbReference>
<keyword evidence="7" id="KW-1185">Reference proteome</keyword>
<organism evidence="6 7">
    <name type="scientific">Monoraphidium neglectum</name>
    <dbReference type="NCBI Taxonomy" id="145388"/>
    <lineage>
        <taxon>Eukaryota</taxon>
        <taxon>Viridiplantae</taxon>
        <taxon>Chlorophyta</taxon>
        <taxon>core chlorophytes</taxon>
        <taxon>Chlorophyceae</taxon>
        <taxon>CS clade</taxon>
        <taxon>Sphaeropleales</taxon>
        <taxon>Selenastraceae</taxon>
        <taxon>Monoraphidium</taxon>
    </lineage>
</organism>
<keyword evidence="2" id="KW-0863">Zinc-finger</keyword>
<feature type="compositionally biased region" description="Gly residues" evidence="4">
    <location>
        <begin position="37"/>
        <end position="48"/>
    </location>
</feature>
<gene>
    <name evidence="6" type="ORF">MNEG_16190</name>
</gene>
<protein>
    <recommendedName>
        <fullName evidence="5">Zinc finger RING-type eukaryotic domain-containing protein</fullName>
    </recommendedName>
</protein>
<feature type="domain" description="Zinc finger RING-type eukaryotic" evidence="5">
    <location>
        <begin position="62"/>
        <end position="82"/>
    </location>
</feature>
<evidence type="ECO:0000256" key="4">
    <source>
        <dbReference type="SAM" id="MobiDB-lite"/>
    </source>
</evidence>
<keyword evidence="3" id="KW-0862">Zinc</keyword>
<proteinExistence type="predicted"/>
<dbReference type="SUPFAM" id="SSF57850">
    <property type="entry name" value="RING/U-box"/>
    <property type="match status" value="1"/>
</dbReference>
<evidence type="ECO:0000313" key="6">
    <source>
        <dbReference type="EMBL" id="KIY91773.1"/>
    </source>
</evidence>
<name>A0A0D2K6G2_9CHLO</name>
<dbReference type="Pfam" id="PF13445">
    <property type="entry name" value="zf-RING_UBOX"/>
    <property type="match status" value="1"/>
</dbReference>
<evidence type="ECO:0000256" key="3">
    <source>
        <dbReference type="ARBA" id="ARBA00022833"/>
    </source>
</evidence>
<reference evidence="6 7" key="1">
    <citation type="journal article" date="2013" name="BMC Genomics">
        <title>Reconstruction of the lipid metabolism for the microalga Monoraphidium neglectum from its genome sequence reveals characteristics suitable for biofuel production.</title>
        <authorList>
            <person name="Bogen C."/>
            <person name="Al-Dilaimi A."/>
            <person name="Albersmeier A."/>
            <person name="Wichmann J."/>
            <person name="Grundmann M."/>
            <person name="Rupp O."/>
            <person name="Lauersen K.J."/>
            <person name="Blifernez-Klassen O."/>
            <person name="Kalinowski J."/>
            <person name="Goesmann A."/>
            <person name="Mussgnug J.H."/>
            <person name="Kruse O."/>
        </authorList>
    </citation>
    <scope>NUCLEOTIDE SEQUENCE [LARGE SCALE GENOMIC DNA]</scope>
    <source>
        <strain evidence="6 7">SAG 48.87</strain>
    </source>
</reference>
<evidence type="ECO:0000259" key="5">
    <source>
        <dbReference type="Pfam" id="PF13445"/>
    </source>
</evidence>
<accession>A0A0D2K6G2</accession>
<feature type="region of interest" description="Disordered" evidence="4">
    <location>
        <begin position="1"/>
        <end position="60"/>
    </location>
</feature>
<evidence type="ECO:0000313" key="7">
    <source>
        <dbReference type="Proteomes" id="UP000054498"/>
    </source>
</evidence>
<dbReference type="Proteomes" id="UP000054498">
    <property type="component" value="Unassembled WGS sequence"/>
</dbReference>
<evidence type="ECO:0000256" key="1">
    <source>
        <dbReference type="ARBA" id="ARBA00022723"/>
    </source>
</evidence>
<dbReference type="KEGG" id="mng:MNEG_16190"/>
<keyword evidence="1" id="KW-0479">Metal-binding</keyword>
<feature type="compositionally biased region" description="Low complexity" evidence="4">
    <location>
        <begin position="12"/>
        <end position="28"/>
    </location>
</feature>
<dbReference type="AlphaFoldDB" id="A0A0D2K6G2"/>